<dbReference type="InterPro" id="IPR050204">
    <property type="entry name" value="AraC_XylS_family_regulators"/>
</dbReference>
<comment type="caution">
    <text evidence="6">The sequence shown here is derived from an EMBL/GenBank/DDBJ whole genome shotgun (WGS) entry which is preliminary data.</text>
</comment>
<dbReference type="SUPFAM" id="SSF46689">
    <property type="entry name" value="Homeodomain-like"/>
    <property type="match status" value="2"/>
</dbReference>
<evidence type="ECO:0000256" key="3">
    <source>
        <dbReference type="ARBA" id="ARBA00023159"/>
    </source>
</evidence>
<dbReference type="AlphaFoldDB" id="A0A927BRV8"/>
<evidence type="ECO:0000256" key="2">
    <source>
        <dbReference type="ARBA" id="ARBA00023125"/>
    </source>
</evidence>
<organism evidence="6 7">
    <name type="scientific">Paenibacillus sabuli</name>
    <dbReference type="NCBI Taxonomy" id="2772509"/>
    <lineage>
        <taxon>Bacteria</taxon>
        <taxon>Bacillati</taxon>
        <taxon>Bacillota</taxon>
        <taxon>Bacilli</taxon>
        <taxon>Bacillales</taxon>
        <taxon>Paenibacillaceae</taxon>
        <taxon>Paenibacillus</taxon>
    </lineage>
</organism>
<keyword evidence="4" id="KW-0804">Transcription</keyword>
<dbReference type="EMBL" id="JACXIZ010000017">
    <property type="protein sequence ID" value="MBD2845636.1"/>
    <property type="molecule type" value="Genomic_DNA"/>
</dbReference>
<sequence length="272" mass="30416">MPLALAYRDTKSSQCELPDHLHDWYELVYVYAGSGVFFIDRSLYEMKAGDLFLIPGNTIHRAFPEAANPVTSTALYFSPALVQQTVYDDFAYLDSFRYCAAHQAYKYTGDEAFGRQTRTLLDAVHAELGAFGHGARSAARLLLLQLLLLIGRRLQSGGTEGPQTAGPPWMRESMAFIDDRLTETLSLSLLARRAAVSPAHFSRVFRQLTGLNVTAYITTKRIVRAKELLARTDDGIGEIAARCGFESLPHFHRVFKRIVGRTPGSYRSEGRF</sequence>
<dbReference type="PRINTS" id="PR00032">
    <property type="entry name" value="HTHARAC"/>
</dbReference>
<evidence type="ECO:0000313" key="6">
    <source>
        <dbReference type="EMBL" id="MBD2845636.1"/>
    </source>
</evidence>
<dbReference type="GO" id="GO:0043565">
    <property type="term" value="F:sequence-specific DNA binding"/>
    <property type="evidence" value="ECO:0007669"/>
    <property type="project" value="InterPro"/>
</dbReference>
<dbReference type="InterPro" id="IPR014710">
    <property type="entry name" value="RmlC-like_jellyroll"/>
</dbReference>
<keyword evidence="1" id="KW-0805">Transcription regulation</keyword>
<dbReference type="SUPFAM" id="SSF51215">
    <property type="entry name" value="Regulatory protein AraC"/>
    <property type="match status" value="1"/>
</dbReference>
<proteinExistence type="predicted"/>
<name>A0A927BRV8_9BACL</name>
<dbReference type="GO" id="GO:0003700">
    <property type="term" value="F:DNA-binding transcription factor activity"/>
    <property type="evidence" value="ECO:0007669"/>
    <property type="project" value="InterPro"/>
</dbReference>
<gene>
    <name evidence="6" type="ORF">IDH44_10585</name>
</gene>
<dbReference type="InterPro" id="IPR009057">
    <property type="entry name" value="Homeodomain-like_sf"/>
</dbReference>
<keyword evidence="7" id="KW-1185">Reference proteome</keyword>
<accession>A0A927BRV8</accession>
<dbReference type="SMART" id="SM00342">
    <property type="entry name" value="HTH_ARAC"/>
    <property type="match status" value="1"/>
</dbReference>
<evidence type="ECO:0000256" key="1">
    <source>
        <dbReference type="ARBA" id="ARBA00023015"/>
    </source>
</evidence>
<dbReference type="Proteomes" id="UP000621560">
    <property type="component" value="Unassembled WGS sequence"/>
</dbReference>
<dbReference type="Pfam" id="PF12833">
    <property type="entry name" value="HTH_18"/>
    <property type="match status" value="1"/>
</dbReference>
<dbReference type="InterPro" id="IPR018062">
    <property type="entry name" value="HTH_AraC-typ_CS"/>
</dbReference>
<dbReference type="InterPro" id="IPR018060">
    <property type="entry name" value="HTH_AraC"/>
</dbReference>
<keyword evidence="3" id="KW-0010">Activator</keyword>
<dbReference type="PANTHER" id="PTHR46796">
    <property type="entry name" value="HTH-TYPE TRANSCRIPTIONAL ACTIVATOR RHAS-RELATED"/>
    <property type="match status" value="1"/>
</dbReference>
<feature type="domain" description="HTH araC/xylS-type" evidence="5">
    <location>
        <begin position="171"/>
        <end position="269"/>
    </location>
</feature>
<evidence type="ECO:0000259" key="5">
    <source>
        <dbReference type="PROSITE" id="PS01124"/>
    </source>
</evidence>
<dbReference type="InterPro" id="IPR020449">
    <property type="entry name" value="Tscrpt_reg_AraC-type_HTH"/>
</dbReference>
<dbReference type="Pfam" id="PF02311">
    <property type="entry name" value="AraC_binding"/>
    <property type="match status" value="1"/>
</dbReference>
<evidence type="ECO:0000313" key="7">
    <source>
        <dbReference type="Proteomes" id="UP000621560"/>
    </source>
</evidence>
<keyword evidence="2" id="KW-0238">DNA-binding</keyword>
<dbReference type="Gene3D" id="2.60.120.10">
    <property type="entry name" value="Jelly Rolls"/>
    <property type="match status" value="1"/>
</dbReference>
<dbReference type="InterPro" id="IPR037923">
    <property type="entry name" value="HTH-like"/>
</dbReference>
<protein>
    <submittedName>
        <fullName evidence="6">AraC family transcriptional regulator</fullName>
    </submittedName>
</protein>
<dbReference type="Gene3D" id="1.10.10.60">
    <property type="entry name" value="Homeodomain-like"/>
    <property type="match status" value="2"/>
</dbReference>
<dbReference type="InterPro" id="IPR003313">
    <property type="entry name" value="AraC-bd"/>
</dbReference>
<reference evidence="6" key="1">
    <citation type="submission" date="2020-09" db="EMBL/GenBank/DDBJ databases">
        <title>A novel bacterium of genus Paenibacillus, isolated from South China Sea.</title>
        <authorList>
            <person name="Huang H."/>
            <person name="Mo K."/>
            <person name="Hu Y."/>
        </authorList>
    </citation>
    <scope>NUCLEOTIDE SEQUENCE</scope>
    <source>
        <strain evidence="6">IB182496</strain>
    </source>
</reference>
<evidence type="ECO:0000256" key="4">
    <source>
        <dbReference type="ARBA" id="ARBA00023163"/>
    </source>
</evidence>
<dbReference type="PROSITE" id="PS00041">
    <property type="entry name" value="HTH_ARAC_FAMILY_1"/>
    <property type="match status" value="1"/>
</dbReference>
<dbReference type="PROSITE" id="PS01124">
    <property type="entry name" value="HTH_ARAC_FAMILY_2"/>
    <property type="match status" value="1"/>
</dbReference>